<protein>
    <recommendedName>
        <fullName evidence="3">EF-hand domain-containing protein</fullName>
    </recommendedName>
</protein>
<dbReference type="RefSeq" id="WP_218595281.1">
    <property type="nucleotide sequence ID" value="NZ_JADQDE010000652.1"/>
</dbReference>
<accession>A0ABS6U476</accession>
<evidence type="ECO:0000313" key="2">
    <source>
        <dbReference type="Proteomes" id="UP000694300"/>
    </source>
</evidence>
<reference evidence="1 2" key="1">
    <citation type="submission" date="2020-11" db="EMBL/GenBank/DDBJ databases">
        <title>Pseudonocardia abyssalis sp. nov. and Pseudonocardia oceani sp. nov., description and phylogenomic analysis of two novel actinomycetes isolated from the deep Southern Ocean.</title>
        <authorList>
            <person name="Parra J."/>
        </authorList>
    </citation>
    <scope>NUCLEOTIDE SEQUENCE [LARGE SCALE GENOMIC DNA]</scope>
    <source>
        <strain evidence="2">KRD185</strain>
    </source>
</reference>
<sequence>MSECYAPEMIDTTDVDTTDALELPATPEYSATDIAYEYVDLDGDGHTETTLIDSNDDGQIDAVLTDVDGDTYDDVAQFDNVPADGLFVADVVAIADHADGLADLVLDDTDLDGIFDVATPGGDEPLPYANPYETSAGVAPLGV</sequence>
<organism evidence="1 2">
    <name type="scientific">Pseudonocardia oceani</name>
    <dbReference type="NCBI Taxonomy" id="2792013"/>
    <lineage>
        <taxon>Bacteria</taxon>
        <taxon>Bacillati</taxon>
        <taxon>Actinomycetota</taxon>
        <taxon>Actinomycetes</taxon>
        <taxon>Pseudonocardiales</taxon>
        <taxon>Pseudonocardiaceae</taxon>
        <taxon>Pseudonocardia</taxon>
    </lineage>
</organism>
<evidence type="ECO:0000313" key="1">
    <source>
        <dbReference type="EMBL" id="MBW0126964.1"/>
    </source>
</evidence>
<keyword evidence="2" id="KW-1185">Reference proteome</keyword>
<gene>
    <name evidence="1" type="ORF">I4I82_04620</name>
</gene>
<evidence type="ECO:0008006" key="3">
    <source>
        <dbReference type="Google" id="ProtNLM"/>
    </source>
</evidence>
<proteinExistence type="predicted"/>
<name>A0ABS6U476_9PSEU</name>
<comment type="caution">
    <text evidence="1">The sequence shown here is derived from an EMBL/GenBank/DDBJ whole genome shotgun (WGS) entry which is preliminary data.</text>
</comment>
<dbReference type="Proteomes" id="UP000694300">
    <property type="component" value="Unassembled WGS sequence"/>
</dbReference>
<dbReference type="EMBL" id="JADQDF010000001">
    <property type="protein sequence ID" value="MBW0126964.1"/>
    <property type="molecule type" value="Genomic_DNA"/>
</dbReference>